<dbReference type="EC" id="1.-.-.-" evidence="1"/>
<dbReference type="EMBL" id="JBHSWE010000001">
    <property type="protein sequence ID" value="MFC6668777.1"/>
    <property type="molecule type" value="Genomic_DNA"/>
</dbReference>
<name>A0ABW1ZTE1_9GAMM</name>
<accession>A0ABW1ZTE1</accession>
<organism evidence="1 2">
    <name type="scientific">Marinobacterium aestuariivivens</name>
    <dbReference type="NCBI Taxonomy" id="1698799"/>
    <lineage>
        <taxon>Bacteria</taxon>
        <taxon>Pseudomonadati</taxon>
        <taxon>Pseudomonadota</taxon>
        <taxon>Gammaproteobacteria</taxon>
        <taxon>Oceanospirillales</taxon>
        <taxon>Oceanospirillaceae</taxon>
        <taxon>Marinobacterium</taxon>
    </lineage>
</organism>
<dbReference type="RefSeq" id="WP_379907337.1">
    <property type="nucleotide sequence ID" value="NZ_JBHSWE010000001.1"/>
</dbReference>
<gene>
    <name evidence="1" type="ORF">ACFQDL_00595</name>
</gene>
<keyword evidence="2" id="KW-1185">Reference proteome</keyword>
<dbReference type="InterPro" id="IPR036188">
    <property type="entry name" value="FAD/NAD-bd_sf"/>
</dbReference>
<dbReference type="GO" id="GO:0016491">
    <property type="term" value="F:oxidoreductase activity"/>
    <property type="evidence" value="ECO:0007669"/>
    <property type="project" value="UniProtKB-KW"/>
</dbReference>
<evidence type="ECO:0000313" key="2">
    <source>
        <dbReference type="Proteomes" id="UP001596422"/>
    </source>
</evidence>
<keyword evidence="1" id="KW-0560">Oxidoreductase</keyword>
<dbReference type="Gene3D" id="3.50.50.60">
    <property type="entry name" value="FAD/NAD(P)-binding domain"/>
    <property type="match status" value="1"/>
</dbReference>
<sequence>MAGTPDGRRYLQLTLDVGSADLPPKDQLVEYCNDRIRPLEMAAPFIRDAEPTGELHARTSTPILCREPAGDHWIRVGDAAMAVDPLSGNGIFQSLSSALQAPAVINTLLRQPGRTALARLFHRARVEELFFRFARIGRDFYAQESQFSAEPFWQQRRDWPDRVPIHQSVRPDQVQIAKRPVVENDLIREAEVVVTPDQPLGVWHLQGLELAPLLRALRNGAAKEHPEQMLAAALGDRKALAPQILMWFRHQGWV</sequence>
<dbReference type="SUPFAM" id="SSF51905">
    <property type="entry name" value="FAD/NAD(P)-binding domain"/>
    <property type="match status" value="1"/>
</dbReference>
<evidence type="ECO:0000313" key="1">
    <source>
        <dbReference type="EMBL" id="MFC6668777.1"/>
    </source>
</evidence>
<proteinExistence type="predicted"/>
<comment type="caution">
    <text evidence="1">The sequence shown here is derived from an EMBL/GenBank/DDBJ whole genome shotgun (WGS) entry which is preliminary data.</text>
</comment>
<reference evidence="2" key="1">
    <citation type="journal article" date="2019" name="Int. J. Syst. Evol. Microbiol.">
        <title>The Global Catalogue of Microorganisms (GCM) 10K type strain sequencing project: providing services to taxonomists for standard genome sequencing and annotation.</title>
        <authorList>
            <consortium name="The Broad Institute Genomics Platform"/>
            <consortium name="The Broad Institute Genome Sequencing Center for Infectious Disease"/>
            <person name="Wu L."/>
            <person name="Ma J."/>
        </authorList>
    </citation>
    <scope>NUCLEOTIDE SEQUENCE [LARGE SCALE GENOMIC DNA]</scope>
    <source>
        <strain evidence="2">NBRC 111756</strain>
    </source>
</reference>
<dbReference type="Proteomes" id="UP001596422">
    <property type="component" value="Unassembled WGS sequence"/>
</dbReference>
<protein>
    <submittedName>
        <fullName evidence="1">NAD(P)/FAD-dependent oxidoreductase</fullName>
        <ecNumber evidence="1">1.-.-.-</ecNumber>
    </submittedName>
</protein>